<keyword evidence="1" id="KW-0812">Transmembrane</keyword>
<feature type="transmembrane region" description="Helical" evidence="1">
    <location>
        <begin position="107"/>
        <end position="127"/>
    </location>
</feature>
<sequence>MDKNLAIANVVLGIIIFCFHDPETKTVGICGGIYLMVFGLLLISSKLKNNVIIVGLGIKAVLIGIAFISIYSKSLDSYLGLLDDCQLISTIIYGLKQCDRIAWDPIMIVLGCLIVIVNLLLSAKAFVSKDTNDNLKTIV</sequence>
<accession>A0A8J2RF90</accession>
<gene>
    <name evidence="2" type="ORF">DGAL_LOCUS5894</name>
</gene>
<keyword evidence="3" id="KW-1185">Reference proteome</keyword>
<evidence type="ECO:0000256" key="1">
    <source>
        <dbReference type="SAM" id="Phobius"/>
    </source>
</evidence>
<dbReference type="EMBL" id="CAKKLH010000109">
    <property type="protein sequence ID" value="CAH0103327.1"/>
    <property type="molecule type" value="Genomic_DNA"/>
</dbReference>
<feature type="transmembrane region" description="Helical" evidence="1">
    <location>
        <begin position="26"/>
        <end position="44"/>
    </location>
</feature>
<name>A0A8J2RF90_9CRUS</name>
<protein>
    <submittedName>
        <fullName evidence="2">Uncharacterized protein</fullName>
    </submittedName>
</protein>
<proteinExistence type="predicted"/>
<dbReference type="AlphaFoldDB" id="A0A8J2RF90"/>
<dbReference type="OrthoDB" id="6335790at2759"/>
<evidence type="ECO:0000313" key="2">
    <source>
        <dbReference type="EMBL" id="CAH0103327.1"/>
    </source>
</evidence>
<dbReference type="Proteomes" id="UP000789390">
    <property type="component" value="Unassembled WGS sequence"/>
</dbReference>
<comment type="caution">
    <text evidence="2">The sequence shown here is derived from an EMBL/GenBank/DDBJ whole genome shotgun (WGS) entry which is preliminary data.</text>
</comment>
<keyword evidence="1" id="KW-1133">Transmembrane helix</keyword>
<reference evidence="2" key="1">
    <citation type="submission" date="2021-11" db="EMBL/GenBank/DDBJ databases">
        <authorList>
            <person name="Schell T."/>
        </authorList>
    </citation>
    <scope>NUCLEOTIDE SEQUENCE</scope>
    <source>
        <strain evidence="2">M5</strain>
    </source>
</reference>
<evidence type="ECO:0000313" key="3">
    <source>
        <dbReference type="Proteomes" id="UP000789390"/>
    </source>
</evidence>
<keyword evidence="1" id="KW-0472">Membrane</keyword>
<organism evidence="2 3">
    <name type="scientific">Daphnia galeata</name>
    <dbReference type="NCBI Taxonomy" id="27404"/>
    <lineage>
        <taxon>Eukaryota</taxon>
        <taxon>Metazoa</taxon>
        <taxon>Ecdysozoa</taxon>
        <taxon>Arthropoda</taxon>
        <taxon>Crustacea</taxon>
        <taxon>Branchiopoda</taxon>
        <taxon>Diplostraca</taxon>
        <taxon>Cladocera</taxon>
        <taxon>Anomopoda</taxon>
        <taxon>Daphniidae</taxon>
        <taxon>Daphnia</taxon>
    </lineage>
</organism>
<feature type="transmembrane region" description="Helical" evidence="1">
    <location>
        <begin position="51"/>
        <end position="71"/>
    </location>
</feature>